<evidence type="ECO:0000256" key="5">
    <source>
        <dbReference type="ARBA" id="ARBA00022679"/>
    </source>
</evidence>
<dbReference type="EMBL" id="MSLT01000023">
    <property type="protein sequence ID" value="OUD12111.1"/>
    <property type="molecule type" value="Genomic_DNA"/>
</dbReference>
<dbReference type="GO" id="GO:0102130">
    <property type="term" value="F:malonyl-CoA methyltransferase activity"/>
    <property type="evidence" value="ECO:0007669"/>
    <property type="project" value="UniProtKB-EC"/>
</dbReference>
<dbReference type="GO" id="GO:0032259">
    <property type="term" value="P:methylation"/>
    <property type="evidence" value="ECO:0007669"/>
    <property type="project" value="UniProtKB-KW"/>
</dbReference>
<dbReference type="Gene3D" id="3.40.50.150">
    <property type="entry name" value="Vaccinia Virus protein VP39"/>
    <property type="match status" value="1"/>
</dbReference>
<proteinExistence type="inferred from homology"/>
<name>A0A251X3T0_9GAMM</name>
<evidence type="ECO:0000313" key="10">
    <source>
        <dbReference type="EMBL" id="OUD12111.1"/>
    </source>
</evidence>
<dbReference type="NCBIfam" id="TIGR02072">
    <property type="entry name" value="BioC"/>
    <property type="match status" value="1"/>
</dbReference>
<comment type="function">
    <text evidence="8">Converts the free carboxyl group of a malonyl-thioester to its methyl ester by transfer of a methyl group from S-adenosyl-L-methionine (SAM). It allows to synthesize pimeloyl-ACP via the fatty acid synthetic pathway.</text>
</comment>
<evidence type="ECO:0000313" key="11">
    <source>
        <dbReference type="Proteomes" id="UP000194798"/>
    </source>
</evidence>
<keyword evidence="6 8" id="KW-0949">S-adenosyl-L-methionine</keyword>
<evidence type="ECO:0000256" key="7">
    <source>
        <dbReference type="ARBA" id="ARBA00022756"/>
    </source>
</evidence>
<accession>A0A251X3T0</accession>
<evidence type="ECO:0000256" key="8">
    <source>
        <dbReference type="HAMAP-Rule" id="MF_00835"/>
    </source>
</evidence>
<comment type="pathway">
    <text evidence="2 8">Cofactor biosynthesis; biotin biosynthesis.</text>
</comment>
<dbReference type="GO" id="GO:0010340">
    <property type="term" value="F:carboxyl-O-methyltransferase activity"/>
    <property type="evidence" value="ECO:0007669"/>
    <property type="project" value="UniProtKB-UniRule"/>
</dbReference>
<dbReference type="InterPro" id="IPR011814">
    <property type="entry name" value="BioC"/>
</dbReference>
<dbReference type="GO" id="GO:0008757">
    <property type="term" value="F:S-adenosylmethionine-dependent methyltransferase activity"/>
    <property type="evidence" value="ECO:0007669"/>
    <property type="project" value="InterPro"/>
</dbReference>
<evidence type="ECO:0000256" key="1">
    <source>
        <dbReference type="ARBA" id="ARBA00000852"/>
    </source>
</evidence>
<protein>
    <recommendedName>
        <fullName evidence="3 8">Malonyl-[acyl-carrier protein] O-methyltransferase</fullName>
        <shortName evidence="8">Malonyl-ACP O-methyltransferase</shortName>
        <ecNumber evidence="3 8">2.1.1.197</ecNumber>
    </recommendedName>
    <alternativeName>
        <fullName evidence="8">Biotin synthesis protein BioC</fullName>
    </alternativeName>
</protein>
<feature type="domain" description="Methyltransferase type 11" evidence="9">
    <location>
        <begin position="66"/>
        <end position="168"/>
    </location>
</feature>
<evidence type="ECO:0000256" key="2">
    <source>
        <dbReference type="ARBA" id="ARBA00004746"/>
    </source>
</evidence>
<dbReference type="PANTHER" id="PTHR13090">
    <property type="entry name" value="ARGININE-HYDROXYLASE NDUFAF5, MITOCHONDRIAL"/>
    <property type="match status" value="1"/>
</dbReference>
<evidence type="ECO:0000256" key="3">
    <source>
        <dbReference type="ARBA" id="ARBA00012327"/>
    </source>
</evidence>
<dbReference type="SUPFAM" id="SSF53335">
    <property type="entry name" value="S-adenosyl-L-methionine-dependent methyltransferases"/>
    <property type="match status" value="1"/>
</dbReference>
<gene>
    <name evidence="8" type="primary">bioC</name>
    <name evidence="10" type="ORF">TPSD3_13365</name>
</gene>
<reference evidence="10 11" key="1">
    <citation type="submission" date="2016-12" db="EMBL/GenBank/DDBJ databases">
        <title>Thioflexothrix psekupsii D3 genome sequencing and assembly.</title>
        <authorList>
            <person name="Fomenkov A."/>
            <person name="Vincze T."/>
            <person name="Grabovich M."/>
            <person name="Anton B.P."/>
            <person name="Dubinina G."/>
            <person name="Orlova M."/>
            <person name="Belousova E."/>
            <person name="Roberts R.J."/>
        </authorList>
    </citation>
    <scope>NUCLEOTIDE SEQUENCE [LARGE SCALE GENOMIC DNA]</scope>
    <source>
        <strain evidence="10">D3</strain>
    </source>
</reference>
<dbReference type="EC" id="2.1.1.197" evidence="3 8"/>
<keyword evidence="11" id="KW-1185">Reference proteome</keyword>
<dbReference type="InterPro" id="IPR013216">
    <property type="entry name" value="Methyltransf_11"/>
</dbReference>
<dbReference type="InterPro" id="IPR050602">
    <property type="entry name" value="Malonyl-ACP_OMT"/>
</dbReference>
<dbReference type="Proteomes" id="UP000194798">
    <property type="component" value="Unassembled WGS sequence"/>
</dbReference>
<organism evidence="10 11">
    <name type="scientific">Thioflexithrix psekupsensis</name>
    <dbReference type="NCBI Taxonomy" id="1570016"/>
    <lineage>
        <taxon>Bacteria</taxon>
        <taxon>Pseudomonadati</taxon>
        <taxon>Pseudomonadota</taxon>
        <taxon>Gammaproteobacteria</taxon>
        <taxon>Thiotrichales</taxon>
        <taxon>Thioflexithrix</taxon>
    </lineage>
</organism>
<comment type="similarity">
    <text evidence="8">Belongs to the methyltransferase superfamily.</text>
</comment>
<dbReference type="HAMAP" id="MF_00835">
    <property type="entry name" value="BioC"/>
    <property type="match status" value="1"/>
</dbReference>
<dbReference type="UniPathway" id="UPA00078"/>
<dbReference type="Pfam" id="PF08241">
    <property type="entry name" value="Methyltransf_11"/>
    <property type="match status" value="1"/>
</dbReference>
<comment type="catalytic activity">
    <reaction evidence="1 8">
        <text>malonyl-[ACP] + S-adenosyl-L-methionine = malonyl-[ACP] methyl ester + S-adenosyl-L-homocysteine</text>
        <dbReference type="Rhea" id="RHEA:17105"/>
        <dbReference type="Rhea" id="RHEA-COMP:9623"/>
        <dbReference type="Rhea" id="RHEA-COMP:9954"/>
        <dbReference type="ChEBI" id="CHEBI:57856"/>
        <dbReference type="ChEBI" id="CHEBI:59789"/>
        <dbReference type="ChEBI" id="CHEBI:78449"/>
        <dbReference type="ChEBI" id="CHEBI:78845"/>
        <dbReference type="EC" id="2.1.1.197"/>
    </reaction>
</comment>
<evidence type="ECO:0000256" key="6">
    <source>
        <dbReference type="ARBA" id="ARBA00022691"/>
    </source>
</evidence>
<dbReference type="InterPro" id="IPR029063">
    <property type="entry name" value="SAM-dependent_MTases_sf"/>
</dbReference>
<evidence type="ECO:0000256" key="4">
    <source>
        <dbReference type="ARBA" id="ARBA00022603"/>
    </source>
</evidence>
<sequence>MKIKILLLRTVTLSLVSPDFLARDKVAQSFGRMAAQYEQHAQLQQFIGDFLLERLHDIKINPQRIVDLGSGSGWLSRKLTARYPKATCYSLDVALPMLQQAQQKRPVSFWPFSRPRQFLICADAMQLPLADHSIDLLVSNLMLQWCNDFAPIFQEIARVLKPDGILLFTSFGPDTLRELRQSWATVDNYSHVNRFIDMHDLGDALLRSGFTHPVMDTDWLYYHYPDVKSILRSLKNIGAHNIMQGRLKTLTGKNRFQQMIQAYETLRQQQGLPVTYEVIYGHAVGQSVKHSAKPSQNESSPHLVNVPISAIGRIKKA</sequence>
<dbReference type="AlphaFoldDB" id="A0A251X3T0"/>
<evidence type="ECO:0000259" key="9">
    <source>
        <dbReference type="Pfam" id="PF08241"/>
    </source>
</evidence>
<keyword evidence="7 8" id="KW-0093">Biotin biosynthesis</keyword>
<dbReference type="GO" id="GO:0009102">
    <property type="term" value="P:biotin biosynthetic process"/>
    <property type="evidence" value="ECO:0007669"/>
    <property type="project" value="UniProtKB-UniRule"/>
</dbReference>
<keyword evidence="5 8" id="KW-0808">Transferase</keyword>
<dbReference type="PANTHER" id="PTHR13090:SF1">
    <property type="entry name" value="ARGININE-HYDROXYLASE NDUFAF5, MITOCHONDRIAL"/>
    <property type="match status" value="1"/>
</dbReference>
<keyword evidence="4 8" id="KW-0489">Methyltransferase</keyword>
<comment type="caution">
    <text evidence="10">The sequence shown here is derived from an EMBL/GenBank/DDBJ whole genome shotgun (WGS) entry which is preliminary data.</text>
</comment>
<dbReference type="CDD" id="cd02440">
    <property type="entry name" value="AdoMet_MTases"/>
    <property type="match status" value="1"/>
</dbReference>